<organism evidence="4 5">
    <name type="scientific">Hydrogenophaga aromaticivorans</name>
    <dbReference type="NCBI Taxonomy" id="2610898"/>
    <lineage>
        <taxon>Bacteria</taxon>
        <taxon>Pseudomonadati</taxon>
        <taxon>Pseudomonadota</taxon>
        <taxon>Betaproteobacteria</taxon>
        <taxon>Burkholderiales</taxon>
        <taxon>Comamonadaceae</taxon>
        <taxon>Hydrogenophaga</taxon>
    </lineage>
</organism>
<comment type="caution">
    <text evidence="4">The sequence shown here is derived from an EMBL/GenBank/DDBJ whole genome shotgun (WGS) entry which is preliminary data.</text>
</comment>
<dbReference type="PROSITE" id="PS51186">
    <property type="entry name" value="GNAT"/>
    <property type="match status" value="1"/>
</dbReference>
<keyword evidence="2" id="KW-0012">Acyltransferase</keyword>
<evidence type="ECO:0000256" key="2">
    <source>
        <dbReference type="ARBA" id="ARBA00023315"/>
    </source>
</evidence>
<keyword evidence="5" id="KW-1185">Reference proteome</keyword>
<reference evidence="4 5" key="1">
    <citation type="submission" date="2019-09" db="EMBL/GenBank/DDBJ databases">
        <title>Hydrogenophaga aromatica sp. nov., isolated from a para-xylene-degrading enrichment culture.</title>
        <authorList>
            <person name="Tancsics A."/>
            <person name="Banerjee S."/>
        </authorList>
    </citation>
    <scope>NUCLEOTIDE SEQUENCE [LARGE SCALE GENOMIC DNA]</scope>
    <source>
        <strain evidence="4 5">D2P1</strain>
    </source>
</reference>
<dbReference type="InterPro" id="IPR056935">
    <property type="entry name" value="Rv0428c-like_C"/>
</dbReference>
<proteinExistence type="predicted"/>
<dbReference type="Gene3D" id="3.40.630.30">
    <property type="match status" value="1"/>
</dbReference>
<evidence type="ECO:0000313" key="4">
    <source>
        <dbReference type="EMBL" id="NWF48877.1"/>
    </source>
</evidence>
<dbReference type="InterPro" id="IPR000182">
    <property type="entry name" value="GNAT_dom"/>
</dbReference>
<dbReference type="RefSeq" id="WP_177139800.1">
    <property type="nucleotide sequence ID" value="NZ_VYGV01000028.1"/>
</dbReference>
<dbReference type="EMBL" id="VYGV01000028">
    <property type="protein sequence ID" value="NWF48877.1"/>
    <property type="molecule type" value="Genomic_DNA"/>
</dbReference>
<evidence type="ECO:0000256" key="1">
    <source>
        <dbReference type="ARBA" id="ARBA00022679"/>
    </source>
</evidence>
<dbReference type="PANTHER" id="PTHR43420">
    <property type="entry name" value="ACETYLTRANSFERASE"/>
    <property type="match status" value="1"/>
</dbReference>
<keyword evidence="1 4" id="KW-0808">Transferase</keyword>
<feature type="domain" description="N-acetyltransferase" evidence="3">
    <location>
        <begin position="120"/>
        <end position="250"/>
    </location>
</feature>
<accession>A0A7Y8H1M9</accession>
<dbReference type="PANTHER" id="PTHR43420:SF47">
    <property type="entry name" value="N-ACETYLTRANSFERASE DOMAIN-CONTAINING PROTEIN"/>
    <property type="match status" value="1"/>
</dbReference>
<evidence type="ECO:0000259" key="3">
    <source>
        <dbReference type="PROSITE" id="PS51186"/>
    </source>
</evidence>
<name>A0A7Y8H1M9_9BURK</name>
<gene>
    <name evidence="4" type="ORF">F3K02_27010</name>
</gene>
<evidence type="ECO:0000313" key="5">
    <source>
        <dbReference type="Proteomes" id="UP000545507"/>
    </source>
</evidence>
<protein>
    <submittedName>
        <fullName evidence="4">GNAT family N-acetyltransferase</fullName>
    </submittedName>
</protein>
<sequence length="250" mass="26670">MAPTILSDADIEAIERATLDAVSPERVEALPGWLLPMDSGTVGRARSAVPLSHAVADPAVLDDILERYAAQGFVPAFRLPDGPAFEALHQGLQARGFARAQPTLTQCGRVQDLLMAQTGPVADLADTPDAAWMAMFLGEGLDPVDGGSRARSLSRATGTLYASLREDGQTVACGAAAYGHGWLSVHGMRTAASHRGRGLAGRVLQAMAEEALRRGIHRVFLQVVADNGPALALYRRLGLSTAWTYAYWRR</sequence>
<dbReference type="InterPro" id="IPR050680">
    <property type="entry name" value="YpeA/RimI_acetyltransf"/>
</dbReference>
<dbReference type="AlphaFoldDB" id="A0A7Y8H1M9"/>
<dbReference type="CDD" id="cd04301">
    <property type="entry name" value="NAT_SF"/>
    <property type="match status" value="1"/>
</dbReference>
<dbReference type="SUPFAM" id="SSF55729">
    <property type="entry name" value="Acyl-CoA N-acyltransferases (Nat)"/>
    <property type="match status" value="1"/>
</dbReference>
<dbReference type="InterPro" id="IPR016181">
    <property type="entry name" value="Acyl_CoA_acyltransferase"/>
</dbReference>
<dbReference type="Pfam" id="PF24553">
    <property type="entry name" value="Rv0428c_C"/>
    <property type="match status" value="1"/>
</dbReference>
<dbReference type="GO" id="GO:0016747">
    <property type="term" value="F:acyltransferase activity, transferring groups other than amino-acyl groups"/>
    <property type="evidence" value="ECO:0007669"/>
    <property type="project" value="InterPro"/>
</dbReference>
<dbReference type="Proteomes" id="UP000545507">
    <property type="component" value="Unassembled WGS sequence"/>
</dbReference>